<feature type="region of interest" description="Disordered" evidence="2">
    <location>
        <begin position="187"/>
        <end position="224"/>
    </location>
</feature>
<evidence type="ECO:0000313" key="3">
    <source>
        <dbReference type="EMBL" id="KAF1982912.1"/>
    </source>
</evidence>
<evidence type="ECO:0000313" key="4">
    <source>
        <dbReference type="Proteomes" id="UP000800041"/>
    </source>
</evidence>
<dbReference type="Proteomes" id="UP000800041">
    <property type="component" value="Unassembled WGS sequence"/>
</dbReference>
<reference evidence="3" key="1">
    <citation type="journal article" date="2020" name="Stud. Mycol.">
        <title>101 Dothideomycetes genomes: a test case for predicting lifestyles and emergence of pathogens.</title>
        <authorList>
            <person name="Haridas S."/>
            <person name="Albert R."/>
            <person name="Binder M."/>
            <person name="Bloem J."/>
            <person name="Labutti K."/>
            <person name="Salamov A."/>
            <person name="Andreopoulos B."/>
            <person name="Baker S."/>
            <person name="Barry K."/>
            <person name="Bills G."/>
            <person name="Bluhm B."/>
            <person name="Cannon C."/>
            <person name="Castanera R."/>
            <person name="Culley D."/>
            <person name="Daum C."/>
            <person name="Ezra D."/>
            <person name="Gonzalez J."/>
            <person name="Henrissat B."/>
            <person name="Kuo A."/>
            <person name="Liang C."/>
            <person name="Lipzen A."/>
            <person name="Lutzoni F."/>
            <person name="Magnuson J."/>
            <person name="Mondo S."/>
            <person name="Nolan M."/>
            <person name="Ohm R."/>
            <person name="Pangilinan J."/>
            <person name="Park H.-J."/>
            <person name="Ramirez L."/>
            <person name="Alfaro M."/>
            <person name="Sun H."/>
            <person name="Tritt A."/>
            <person name="Yoshinaga Y."/>
            <person name="Zwiers L.-H."/>
            <person name="Turgeon B."/>
            <person name="Goodwin S."/>
            <person name="Spatafora J."/>
            <person name="Crous P."/>
            <person name="Grigoriev I."/>
        </authorList>
    </citation>
    <scope>NUCLEOTIDE SEQUENCE</scope>
    <source>
        <strain evidence="3">CBS 113979</strain>
    </source>
</reference>
<feature type="region of interest" description="Disordered" evidence="2">
    <location>
        <begin position="128"/>
        <end position="148"/>
    </location>
</feature>
<comment type="similarity">
    <text evidence="1">Belongs to the universal ribosomal protein uL10 family.</text>
</comment>
<dbReference type="PANTHER" id="PTHR11560">
    <property type="entry name" value="39S RIBOSOMAL PROTEIN L10, MITOCHONDRIAL"/>
    <property type="match status" value="1"/>
</dbReference>
<gene>
    <name evidence="3" type="ORF">K402DRAFT_456947</name>
</gene>
<dbReference type="EMBL" id="ML977179">
    <property type="protein sequence ID" value="KAF1982912.1"/>
    <property type="molecule type" value="Genomic_DNA"/>
</dbReference>
<feature type="region of interest" description="Disordered" evidence="2">
    <location>
        <begin position="386"/>
        <end position="410"/>
    </location>
</feature>
<dbReference type="Gene3D" id="3.30.70.1730">
    <property type="match status" value="1"/>
</dbReference>
<evidence type="ECO:0000256" key="1">
    <source>
        <dbReference type="ARBA" id="ARBA00008889"/>
    </source>
</evidence>
<keyword evidence="4" id="KW-1185">Reference proteome</keyword>
<sequence>MPSRQFLRPRFCIRNSLTRTSSHTRCYAAAAAAISNAPPIHQTTTSVPPIARYPAKQPPSHKPPELRKTQLHRQYTSLLRSSPLILLFQHNNLKSEEWMGIRRELNFALRKLDEEQVAKETERIERLKAAEAEQDSGNKKKRKDNETKVSAAPLLADSIKLQVLQTGIFESALKIVEFYDPVAAQQSQNAQSRYDKVQPHPTNPKTPTSTRVANVAQDPNDPMYDHSLSRAAYNIAREGEKAAKKARESGEGPASAFFDMEPLLSGPLAALPFPVVSPAHLAVCLSLLAPSPAFPAPKRKVNPGYHDPSVQGGVQKLMLLGARVEGKVFDQDGIKWVGGIEGGLDGLRASLVNMLQNIGGANITNVLEGAVRSLYFSLEGRKGMLEEEEKGGAEETPAAAAEETQKPTES</sequence>
<feature type="compositionally biased region" description="Polar residues" evidence="2">
    <location>
        <begin position="203"/>
        <end position="212"/>
    </location>
</feature>
<dbReference type="InterPro" id="IPR047865">
    <property type="entry name" value="Ribosomal_uL10_bac_type"/>
</dbReference>
<evidence type="ECO:0008006" key="5">
    <source>
        <dbReference type="Google" id="ProtNLM"/>
    </source>
</evidence>
<organism evidence="3 4">
    <name type="scientific">Aulographum hederae CBS 113979</name>
    <dbReference type="NCBI Taxonomy" id="1176131"/>
    <lineage>
        <taxon>Eukaryota</taxon>
        <taxon>Fungi</taxon>
        <taxon>Dikarya</taxon>
        <taxon>Ascomycota</taxon>
        <taxon>Pezizomycotina</taxon>
        <taxon>Dothideomycetes</taxon>
        <taxon>Pleosporomycetidae</taxon>
        <taxon>Aulographales</taxon>
        <taxon>Aulographaceae</taxon>
    </lineage>
</organism>
<dbReference type="InterPro" id="IPR043141">
    <property type="entry name" value="Ribosomal_uL10-like_sf"/>
</dbReference>
<proteinExistence type="inferred from homology"/>
<dbReference type="AlphaFoldDB" id="A0A6G1GQ13"/>
<protein>
    <recommendedName>
        <fullName evidence="5">Ribosomal protein YmL11, mitochondrial</fullName>
    </recommendedName>
</protein>
<name>A0A6G1GQ13_9PEZI</name>
<evidence type="ECO:0000256" key="2">
    <source>
        <dbReference type="SAM" id="MobiDB-lite"/>
    </source>
</evidence>
<accession>A0A6G1GQ13</accession>
<dbReference type="OrthoDB" id="360689at2759"/>